<reference evidence="7" key="2">
    <citation type="submission" date="2015-06" db="UniProtKB">
        <authorList>
            <consortium name="EnsemblMetazoa"/>
        </authorList>
    </citation>
    <scope>IDENTIFICATION</scope>
</reference>
<proteinExistence type="inferred from homology"/>
<comment type="subcellular location">
    <subcellularLocation>
        <location evidence="1">Nucleus</location>
    </subcellularLocation>
</comment>
<evidence type="ECO:0000256" key="4">
    <source>
        <dbReference type="ARBA" id="ARBA00022705"/>
    </source>
</evidence>
<evidence type="ECO:0000256" key="1">
    <source>
        <dbReference type="ARBA" id="ARBA00004123"/>
    </source>
</evidence>
<dbReference type="EnsemblMetazoa" id="MESCA006023-RA">
    <property type="protein sequence ID" value="MESCA006023-PA"/>
    <property type="gene ID" value="MESCA006023"/>
</dbReference>
<dbReference type="Proteomes" id="UP000015102">
    <property type="component" value="Unassembled WGS sequence"/>
</dbReference>
<evidence type="ECO:0000256" key="5">
    <source>
        <dbReference type="ARBA" id="ARBA00023242"/>
    </source>
</evidence>
<dbReference type="STRING" id="36166.T1GQV8"/>
<organism evidence="7 8">
    <name type="scientific">Megaselia scalaris</name>
    <name type="common">Humpbacked fly</name>
    <name type="synonym">Phora scalaris</name>
    <dbReference type="NCBI Taxonomy" id="36166"/>
    <lineage>
        <taxon>Eukaryota</taxon>
        <taxon>Metazoa</taxon>
        <taxon>Ecdysozoa</taxon>
        <taxon>Arthropoda</taxon>
        <taxon>Hexapoda</taxon>
        <taxon>Insecta</taxon>
        <taxon>Pterygota</taxon>
        <taxon>Neoptera</taxon>
        <taxon>Endopterygota</taxon>
        <taxon>Diptera</taxon>
        <taxon>Brachycera</taxon>
        <taxon>Muscomorpha</taxon>
        <taxon>Platypezoidea</taxon>
        <taxon>Phoridae</taxon>
        <taxon>Megaseliini</taxon>
        <taxon>Megaselia</taxon>
    </lineage>
</organism>
<dbReference type="PANTHER" id="PTHR23061:SF12">
    <property type="entry name" value="DNA POLYMERASE ALPHA SUBUNIT B"/>
    <property type="match status" value="1"/>
</dbReference>
<evidence type="ECO:0000313" key="8">
    <source>
        <dbReference type="Proteomes" id="UP000015102"/>
    </source>
</evidence>
<dbReference type="InterPro" id="IPR007185">
    <property type="entry name" value="DNA_pol_a/d/e_bsu"/>
</dbReference>
<dbReference type="HOGENOM" id="CLU_014923_3_0_1"/>
<comment type="similarity">
    <text evidence="2">Belongs to the DNA polymerase alpha subunit B family.</text>
</comment>
<dbReference type="GO" id="GO:0005658">
    <property type="term" value="C:alpha DNA polymerase:primase complex"/>
    <property type="evidence" value="ECO:0007669"/>
    <property type="project" value="TreeGrafter"/>
</dbReference>
<dbReference type="GO" id="GO:0006270">
    <property type="term" value="P:DNA replication initiation"/>
    <property type="evidence" value="ECO:0007669"/>
    <property type="project" value="TreeGrafter"/>
</dbReference>
<dbReference type="Pfam" id="PF04042">
    <property type="entry name" value="DNA_pol_E_B"/>
    <property type="match status" value="1"/>
</dbReference>
<keyword evidence="5" id="KW-0539">Nucleus</keyword>
<evidence type="ECO:0000313" key="7">
    <source>
        <dbReference type="EnsemblMetazoa" id="MESCA006023-PA"/>
    </source>
</evidence>
<keyword evidence="4" id="KW-0235">DNA replication</keyword>
<dbReference type="PANTHER" id="PTHR23061">
    <property type="entry name" value="DNA POLYMERASE 2 ALPHA 70 KDA SUBUNIT"/>
    <property type="match status" value="1"/>
</dbReference>
<dbReference type="InterPro" id="IPR016722">
    <property type="entry name" value="DNA_pol_alpha_bsu"/>
</dbReference>
<dbReference type="AlphaFoldDB" id="T1GQV8"/>
<dbReference type="GO" id="GO:0003677">
    <property type="term" value="F:DNA binding"/>
    <property type="evidence" value="ECO:0007669"/>
    <property type="project" value="InterPro"/>
</dbReference>
<dbReference type="EMBL" id="CAQQ02057027">
    <property type="status" value="NOT_ANNOTATED_CDS"/>
    <property type="molecule type" value="Genomic_DNA"/>
</dbReference>
<feature type="domain" description="DNA polymerase alpha/delta/epsilon subunit B" evidence="6">
    <location>
        <begin position="189"/>
        <end position="390"/>
    </location>
</feature>
<evidence type="ECO:0000259" key="6">
    <source>
        <dbReference type="Pfam" id="PF04042"/>
    </source>
</evidence>
<dbReference type="PIRSF" id="PIRSF018300">
    <property type="entry name" value="DNA_pol_alph_2"/>
    <property type="match status" value="1"/>
</dbReference>
<sequence>MLGSQTPRTQTEGSGKIVYTFGNPSLIKSASWSSSKPQNIIPKQLIQHEGQTLTSKTKYMYDNLSERIAIDADKLFEIGQKICKKKFGEDTSLFKLVNVDEVSQDEVLTIGRIFCEFGGKLDATSTMLLGSNEFVCRTQLEAFQCISRTDRYDFWIKSSWRHFNGERNYHRQISFKSCGHPEIEQDLSIVVAAGPFTNSEDLHYDPLNDLLLYCKDNKPDCLILIGPFMDVDHAVIRGEIVLDKSFETFFEEMLASVVEVVGSDVTICCVSSYKDVCADSVYPTLPMSLKKQYPNVHMLPDPSIIELKSGLVLGITSVDVTDHILEYELAVNAGDKVKRVVNHLFNQETFYPLQPPADEEMCFDGDLASKFTKIDQIPNILILPSNQNRYIRDINNCLTINPGRLTDAKGGTFARMMINPPKEGDKLMNYVACQVRRI</sequence>
<accession>T1GQV8</accession>
<dbReference type="Gene3D" id="3.60.21.60">
    <property type="match status" value="2"/>
</dbReference>
<reference evidence="8" key="1">
    <citation type="submission" date="2013-02" db="EMBL/GenBank/DDBJ databases">
        <authorList>
            <person name="Hughes D."/>
        </authorList>
    </citation>
    <scope>NUCLEOTIDE SEQUENCE</scope>
    <source>
        <strain>Durham</strain>
        <strain evidence="8">NC isolate 2 -- Noor lab</strain>
    </source>
</reference>
<keyword evidence="8" id="KW-1185">Reference proteome</keyword>
<evidence type="ECO:0000256" key="2">
    <source>
        <dbReference type="ARBA" id="ARBA00007299"/>
    </source>
</evidence>
<evidence type="ECO:0000256" key="3">
    <source>
        <dbReference type="ARBA" id="ARBA00018596"/>
    </source>
</evidence>
<name>T1GQV8_MEGSC</name>
<protein>
    <recommendedName>
        <fullName evidence="3">DNA polymerase alpha subunit B</fullName>
    </recommendedName>
</protein>